<dbReference type="EC" id="3.6.-.-" evidence="9"/>
<evidence type="ECO:0000256" key="5">
    <source>
        <dbReference type="ARBA" id="ARBA00022801"/>
    </source>
</evidence>
<dbReference type="CDD" id="cd04164">
    <property type="entry name" value="trmE"/>
    <property type="match status" value="1"/>
</dbReference>
<keyword evidence="9" id="KW-0963">Cytoplasm</keyword>
<dbReference type="InterPro" id="IPR027417">
    <property type="entry name" value="P-loop_NTPase"/>
</dbReference>
<keyword evidence="5 9" id="KW-0378">Hydrolase</keyword>
<proteinExistence type="inferred from homology"/>
<dbReference type="InterPro" id="IPR025867">
    <property type="entry name" value="MnmE_helical"/>
</dbReference>
<evidence type="ECO:0000256" key="10">
    <source>
        <dbReference type="RuleBase" id="RU003313"/>
    </source>
</evidence>
<comment type="similarity">
    <text evidence="1 9 10">Belongs to the TRAFAC class TrmE-Era-EngA-EngB-Septin-like GTPase superfamily. TrmE GTPase family.</text>
</comment>
<dbReference type="GO" id="GO:0005525">
    <property type="term" value="F:GTP binding"/>
    <property type="evidence" value="ECO:0007669"/>
    <property type="project" value="UniProtKB-UniRule"/>
</dbReference>
<feature type="binding site" evidence="9">
    <location>
        <position position="248"/>
    </location>
    <ligand>
        <name>K(+)</name>
        <dbReference type="ChEBI" id="CHEBI:29103"/>
    </ligand>
</feature>
<protein>
    <recommendedName>
        <fullName evidence="9">tRNA modification GTPase MnmE</fullName>
        <ecNumber evidence="9">3.6.-.-</ecNumber>
    </recommendedName>
</protein>
<dbReference type="GO" id="GO:0003924">
    <property type="term" value="F:GTPase activity"/>
    <property type="evidence" value="ECO:0007669"/>
    <property type="project" value="UniProtKB-UniRule"/>
</dbReference>
<dbReference type="Gene3D" id="1.20.120.430">
    <property type="entry name" value="tRNA modification GTPase MnmE domain 2"/>
    <property type="match status" value="1"/>
</dbReference>
<keyword evidence="8 9" id="KW-0342">GTP-binding</keyword>
<evidence type="ECO:0000256" key="1">
    <source>
        <dbReference type="ARBA" id="ARBA00011043"/>
    </source>
</evidence>
<feature type="binding site" evidence="9">
    <location>
        <position position="84"/>
    </location>
    <ligand>
        <name>(6S)-5-formyl-5,6,7,8-tetrahydrofolate</name>
        <dbReference type="ChEBI" id="CHEBI:57457"/>
    </ligand>
</feature>
<dbReference type="InterPro" id="IPR031168">
    <property type="entry name" value="G_TrmE"/>
</dbReference>
<dbReference type="GO" id="GO:0046872">
    <property type="term" value="F:metal ion binding"/>
    <property type="evidence" value="ECO:0007669"/>
    <property type="project" value="UniProtKB-KW"/>
</dbReference>
<dbReference type="CDD" id="cd14858">
    <property type="entry name" value="TrmE_N"/>
    <property type="match status" value="1"/>
</dbReference>
<keyword evidence="3 9" id="KW-0479">Metal-binding</keyword>
<dbReference type="InterPro" id="IPR027368">
    <property type="entry name" value="MnmE_dom2"/>
</dbReference>
<feature type="binding site" evidence="9">
    <location>
        <position position="250"/>
    </location>
    <ligand>
        <name>K(+)</name>
        <dbReference type="ChEBI" id="CHEBI:29103"/>
    </ligand>
</feature>
<evidence type="ECO:0000256" key="9">
    <source>
        <dbReference type="HAMAP-Rule" id="MF_00379"/>
    </source>
</evidence>
<dbReference type="Proteomes" id="UP000195772">
    <property type="component" value="Unassembled WGS sequence"/>
</dbReference>
<comment type="function">
    <text evidence="9">Exhibits a very high intrinsic GTPase hydrolysis rate. Involved in the addition of a carboxymethylaminomethyl (cmnm) group at the wobble position (U34) of certain tRNAs, forming tRNA-cmnm(5)s(2)U34.</text>
</comment>
<dbReference type="SUPFAM" id="SSF52540">
    <property type="entry name" value="P-loop containing nucleoside triphosphate hydrolases"/>
    <property type="match status" value="1"/>
</dbReference>
<dbReference type="OrthoDB" id="9805918at2"/>
<dbReference type="NCBIfam" id="TIGR00450">
    <property type="entry name" value="mnmE_trmE_thdF"/>
    <property type="match status" value="1"/>
</dbReference>
<evidence type="ECO:0000256" key="6">
    <source>
        <dbReference type="ARBA" id="ARBA00022842"/>
    </source>
</evidence>
<dbReference type="HAMAP" id="MF_00379">
    <property type="entry name" value="GTPase_MnmE"/>
    <property type="match status" value="1"/>
</dbReference>
<feature type="binding site" evidence="9">
    <location>
        <position position="23"/>
    </location>
    <ligand>
        <name>(6S)-5-formyl-5,6,7,8-tetrahydrofolate</name>
        <dbReference type="ChEBI" id="CHEBI:57457"/>
    </ligand>
</feature>
<dbReference type="PROSITE" id="PS51709">
    <property type="entry name" value="G_TRME"/>
    <property type="match status" value="1"/>
</dbReference>
<evidence type="ECO:0000313" key="12">
    <source>
        <dbReference type="EMBL" id="OUN04271.1"/>
    </source>
</evidence>
<dbReference type="Pfam" id="PF01926">
    <property type="entry name" value="MMR_HSR1"/>
    <property type="match status" value="1"/>
</dbReference>
<dbReference type="Gene3D" id="3.30.1360.120">
    <property type="entry name" value="Probable tRNA modification gtpase trme, domain 1"/>
    <property type="match status" value="1"/>
</dbReference>
<dbReference type="Gene3D" id="3.40.50.300">
    <property type="entry name" value="P-loop containing nucleotide triphosphate hydrolases"/>
    <property type="match status" value="1"/>
</dbReference>
<feature type="binding site" evidence="9">
    <location>
        <position position="229"/>
    </location>
    <ligand>
        <name>K(+)</name>
        <dbReference type="ChEBI" id="CHEBI:29103"/>
    </ligand>
</feature>
<feature type="binding site" evidence="9">
    <location>
        <position position="253"/>
    </location>
    <ligand>
        <name>K(+)</name>
        <dbReference type="ChEBI" id="CHEBI:29103"/>
    </ligand>
</feature>
<evidence type="ECO:0000256" key="2">
    <source>
        <dbReference type="ARBA" id="ARBA00022694"/>
    </source>
</evidence>
<name>A0A1Y3QX55_9BACT</name>
<keyword evidence="2 9" id="KW-0819">tRNA processing</keyword>
<evidence type="ECO:0000256" key="3">
    <source>
        <dbReference type="ARBA" id="ARBA00022723"/>
    </source>
</evidence>
<feature type="domain" description="TrmE-type G" evidence="11">
    <location>
        <begin position="219"/>
        <end position="371"/>
    </location>
</feature>
<feature type="binding site" evidence="9">
    <location>
        <begin position="273"/>
        <end position="276"/>
    </location>
    <ligand>
        <name>GTP</name>
        <dbReference type="ChEBI" id="CHEBI:37565"/>
    </ligand>
</feature>
<comment type="caution">
    <text evidence="9">Lacks conserved residue(s) required for the propagation of feature annotation.</text>
</comment>
<feature type="binding site" evidence="9">
    <location>
        <begin position="229"/>
        <end position="234"/>
    </location>
    <ligand>
        <name>GTP</name>
        <dbReference type="ChEBI" id="CHEBI:37565"/>
    </ligand>
</feature>
<keyword evidence="7 9" id="KW-0630">Potassium</keyword>
<gene>
    <name evidence="9" type="primary">mnmE</name>
    <name evidence="9" type="synonym">trmE</name>
    <name evidence="12" type="ORF">B5G41_02880</name>
</gene>
<dbReference type="Pfam" id="PF10396">
    <property type="entry name" value="TrmE_N"/>
    <property type="match status" value="1"/>
</dbReference>
<dbReference type="GO" id="GO:0005829">
    <property type="term" value="C:cytosol"/>
    <property type="evidence" value="ECO:0007669"/>
    <property type="project" value="TreeGrafter"/>
</dbReference>
<feature type="binding site" evidence="9">
    <location>
        <position position="233"/>
    </location>
    <ligand>
        <name>Mg(2+)</name>
        <dbReference type="ChEBI" id="CHEBI:18420"/>
    </ligand>
</feature>
<dbReference type="GO" id="GO:0042802">
    <property type="term" value="F:identical protein binding"/>
    <property type="evidence" value="ECO:0007669"/>
    <property type="project" value="UniProtKB-ARBA"/>
</dbReference>
<comment type="subcellular location">
    <subcellularLocation>
        <location evidence="9">Cytoplasm</location>
    </subcellularLocation>
</comment>
<keyword evidence="6 9" id="KW-0460">Magnesium</keyword>
<feature type="binding site" evidence="9">
    <location>
        <position position="254"/>
    </location>
    <ligand>
        <name>Mg(2+)</name>
        <dbReference type="ChEBI" id="CHEBI:18420"/>
    </ligand>
</feature>
<dbReference type="PANTHER" id="PTHR42714">
    <property type="entry name" value="TRNA MODIFICATION GTPASE GTPBP3"/>
    <property type="match status" value="1"/>
</dbReference>
<accession>A0A1Y3QX55</accession>
<dbReference type="FunFam" id="3.30.1360.120:FF:000003">
    <property type="entry name" value="tRNA modification GTPase MnmE"/>
    <property type="match status" value="1"/>
</dbReference>
<dbReference type="GO" id="GO:0030488">
    <property type="term" value="P:tRNA methylation"/>
    <property type="evidence" value="ECO:0007669"/>
    <property type="project" value="TreeGrafter"/>
</dbReference>
<evidence type="ECO:0000256" key="7">
    <source>
        <dbReference type="ARBA" id="ARBA00022958"/>
    </source>
</evidence>
<dbReference type="InterPro" id="IPR018948">
    <property type="entry name" value="GTP-bd_TrmE_N"/>
</dbReference>
<dbReference type="Pfam" id="PF12631">
    <property type="entry name" value="MnmE_helical"/>
    <property type="match status" value="1"/>
</dbReference>
<dbReference type="EMBL" id="NFHB01000002">
    <property type="protein sequence ID" value="OUN04271.1"/>
    <property type="molecule type" value="Genomic_DNA"/>
</dbReference>
<comment type="subunit">
    <text evidence="9">Homodimer. Heterotetramer of two MnmE and two MnmG subunits.</text>
</comment>
<dbReference type="eggNOG" id="COG0486">
    <property type="taxonomic scope" value="Bacteria"/>
</dbReference>
<dbReference type="PRINTS" id="PR00326">
    <property type="entry name" value="GTP1OBG"/>
</dbReference>
<feature type="binding site" evidence="9">
    <location>
        <position position="123"/>
    </location>
    <ligand>
        <name>(6S)-5-formyl-5,6,7,8-tetrahydrofolate</name>
        <dbReference type="ChEBI" id="CHEBI:57457"/>
    </ligand>
</feature>
<dbReference type="RefSeq" id="WP_087401184.1">
    <property type="nucleotide sequence ID" value="NZ_NFHB01000002.1"/>
</dbReference>
<evidence type="ECO:0000256" key="8">
    <source>
        <dbReference type="ARBA" id="ARBA00023134"/>
    </source>
</evidence>
<dbReference type="PANTHER" id="PTHR42714:SF2">
    <property type="entry name" value="TRNA MODIFICATION GTPASE GTPBP3, MITOCHONDRIAL"/>
    <property type="match status" value="1"/>
</dbReference>
<feature type="binding site" evidence="9">
    <location>
        <position position="451"/>
    </location>
    <ligand>
        <name>(6S)-5-formyl-5,6,7,8-tetrahydrofolate</name>
        <dbReference type="ChEBI" id="CHEBI:57457"/>
    </ligand>
</feature>
<reference evidence="13" key="1">
    <citation type="submission" date="2017-04" db="EMBL/GenBank/DDBJ databases">
        <title>Function of individual gut microbiota members based on whole genome sequencing of pure cultures obtained from chicken caecum.</title>
        <authorList>
            <person name="Medvecky M."/>
            <person name="Cejkova D."/>
            <person name="Polansky O."/>
            <person name="Karasova D."/>
            <person name="Kubasova T."/>
            <person name="Cizek A."/>
            <person name="Rychlik I."/>
        </authorList>
    </citation>
    <scope>NUCLEOTIDE SEQUENCE [LARGE SCALE GENOMIC DNA]</scope>
    <source>
        <strain evidence="13">An90</strain>
    </source>
</reference>
<dbReference type="GO" id="GO:0002098">
    <property type="term" value="P:tRNA wobble uridine modification"/>
    <property type="evidence" value="ECO:0007669"/>
    <property type="project" value="TreeGrafter"/>
</dbReference>
<dbReference type="InterPro" id="IPR004520">
    <property type="entry name" value="GTPase_MnmE"/>
</dbReference>
<dbReference type="InterPro" id="IPR006073">
    <property type="entry name" value="GTP-bd"/>
</dbReference>
<dbReference type="InterPro" id="IPR027266">
    <property type="entry name" value="TrmE/GcvT-like"/>
</dbReference>
<organism evidence="12 13">
    <name type="scientific">Alistipes onderdonkii</name>
    <dbReference type="NCBI Taxonomy" id="328813"/>
    <lineage>
        <taxon>Bacteria</taxon>
        <taxon>Pseudomonadati</taxon>
        <taxon>Bacteroidota</taxon>
        <taxon>Bacteroidia</taxon>
        <taxon>Bacteroidales</taxon>
        <taxon>Rikenellaceae</taxon>
        <taxon>Alistipes</taxon>
    </lineage>
</organism>
<feature type="binding site" evidence="9">
    <location>
        <begin position="352"/>
        <end position="354"/>
    </location>
    <ligand>
        <name>GTP</name>
        <dbReference type="ChEBI" id="CHEBI:37565"/>
    </ligand>
</feature>
<feature type="binding site" evidence="9">
    <location>
        <begin position="248"/>
        <end position="254"/>
    </location>
    <ligand>
        <name>GTP</name>
        <dbReference type="ChEBI" id="CHEBI:37565"/>
    </ligand>
</feature>
<comment type="cofactor">
    <cofactor evidence="9">
        <name>K(+)</name>
        <dbReference type="ChEBI" id="CHEBI:29103"/>
    </cofactor>
    <text evidence="9">Binds 1 potassium ion per subunit.</text>
</comment>
<evidence type="ECO:0000313" key="13">
    <source>
        <dbReference type="Proteomes" id="UP000195772"/>
    </source>
</evidence>
<dbReference type="AlphaFoldDB" id="A0A1Y3QX55"/>
<dbReference type="NCBIfam" id="TIGR00231">
    <property type="entry name" value="small_GTP"/>
    <property type="match status" value="1"/>
</dbReference>
<evidence type="ECO:0000259" key="11">
    <source>
        <dbReference type="PROSITE" id="PS51709"/>
    </source>
</evidence>
<dbReference type="InterPro" id="IPR005225">
    <property type="entry name" value="Small_GTP-bd"/>
</dbReference>
<keyword evidence="4 9" id="KW-0547">Nucleotide-binding</keyword>
<sequence length="451" mass="48541">MIRDHDTIAAPATAAGGALAVIRISGEEALRICDRIFRGREPLAAAAGYTVHYGEIVDEGRVLDDVLVTVFRAPRSYTGEDAAEISCHGSQYIVSEILRLLTASGARMAGPGEFTIRAYLAGKLDLSQAEAVADIIASSSRAAHALAANQMRGGYSDALEGLCEKLLELTALLELELDFSEEEVEFADRAQLREAMQRIGAHIDALRNSFTLGNAIKEGVAVAITGAPNVGKSTLLNRLLNEERVLVSDIAGTTRDVIEERINIDGVVFRFLDTAGIRATDDRLEQMGIQRTMSSIERAQIVIYMTDAARLAAGAPVAPEFPLRADQKLLVLVNKTDTAPDSPLPEGTIGISARNGDGLDRLRRILRSFVDTEALYHGDAIVSNNRHYEALTAAGDALRRALDGLGSGLQTDLLSEEIRQVIHHVGSVTGRNALASEEVLKHIFSKHCVGK</sequence>
<evidence type="ECO:0000256" key="4">
    <source>
        <dbReference type="ARBA" id="ARBA00022741"/>
    </source>
</evidence>
<comment type="caution">
    <text evidence="12">The sequence shown here is derived from an EMBL/GenBank/DDBJ whole genome shotgun (WGS) entry which is preliminary data.</text>
</comment>